<protein>
    <recommendedName>
        <fullName evidence="3">Reverse transcriptase</fullName>
    </recommendedName>
</protein>
<evidence type="ECO:0008006" key="3">
    <source>
        <dbReference type="Google" id="ProtNLM"/>
    </source>
</evidence>
<accession>A0A9P0J948</accession>
<reference evidence="1" key="1">
    <citation type="submission" date="2022-02" db="EMBL/GenBank/DDBJ databases">
        <authorList>
            <person name="King R."/>
        </authorList>
    </citation>
    <scope>NUCLEOTIDE SEQUENCE</scope>
</reference>
<name>A0A9P0J948_APHGO</name>
<dbReference type="EMBL" id="OU899036">
    <property type="protein sequence ID" value="CAH1732302.1"/>
    <property type="molecule type" value="Genomic_DNA"/>
</dbReference>
<organism evidence="1 2">
    <name type="scientific">Aphis gossypii</name>
    <name type="common">Cotton aphid</name>
    <dbReference type="NCBI Taxonomy" id="80765"/>
    <lineage>
        <taxon>Eukaryota</taxon>
        <taxon>Metazoa</taxon>
        <taxon>Ecdysozoa</taxon>
        <taxon>Arthropoda</taxon>
        <taxon>Hexapoda</taxon>
        <taxon>Insecta</taxon>
        <taxon>Pterygota</taxon>
        <taxon>Neoptera</taxon>
        <taxon>Paraneoptera</taxon>
        <taxon>Hemiptera</taxon>
        <taxon>Sternorrhyncha</taxon>
        <taxon>Aphidomorpha</taxon>
        <taxon>Aphidoidea</taxon>
        <taxon>Aphididae</taxon>
        <taxon>Aphidini</taxon>
        <taxon>Aphis</taxon>
        <taxon>Aphis</taxon>
    </lineage>
</organism>
<sequence length="191" mass="22040">MQRAPLLAITSAYRMASTNCLSAVAGVLPLDLEVRRLVMNRKLRKGEVTSQEYENAIARLIEEWQDRYDAMDKGEWTKFMIPDLARRVEIPLKLDHYTTQFLTGHGDFNSKLYSFKLQQSPNCSCGNGAETVRHVLLACTRTRDFREKLKTVMTEEGAAWPPDSGAFLRTRRTYETLRKFSKDSLQNRTDR</sequence>
<reference evidence="1" key="2">
    <citation type="submission" date="2022-10" db="EMBL/GenBank/DDBJ databases">
        <authorList>
            <consortium name="ENA_rothamsted_submissions"/>
            <consortium name="culmorum"/>
            <person name="King R."/>
        </authorList>
    </citation>
    <scope>NUCLEOTIDE SEQUENCE</scope>
</reference>
<gene>
    <name evidence="1" type="ORF">APHIGO_LOCUS8823</name>
</gene>
<dbReference type="Proteomes" id="UP001154329">
    <property type="component" value="Chromosome 3"/>
</dbReference>
<evidence type="ECO:0000313" key="2">
    <source>
        <dbReference type="Proteomes" id="UP001154329"/>
    </source>
</evidence>
<proteinExistence type="predicted"/>
<evidence type="ECO:0000313" key="1">
    <source>
        <dbReference type="EMBL" id="CAH1732302.1"/>
    </source>
</evidence>
<dbReference type="AlphaFoldDB" id="A0A9P0J948"/>
<keyword evidence="2" id="KW-1185">Reference proteome</keyword>